<feature type="region of interest" description="Disordered" evidence="1">
    <location>
        <begin position="1"/>
        <end position="65"/>
    </location>
</feature>
<feature type="compositionally biased region" description="Basic and acidic residues" evidence="1">
    <location>
        <begin position="884"/>
        <end position="895"/>
    </location>
</feature>
<feature type="compositionally biased region" description="Low complexity" evidence="1">
    <location>
        <begin position="148"/>
        <end position="160"/>
    </location>
</feature>
<feature type="compositionally biased region" description="Polar residues" evidence="1">
    <location>
        <begin position="1"/>
        <end position="19"/>
    </location>
</feature>
<proteinExistence type="predicted"/>
<dbReference type="OrthoDB" id="10466631at2759"/>
<feature type="compositionally biased region" description="Basic and acidic residues" evidence="1">
    <location>
        <begin position="162"/>
        <end position="171"/>
    </location>
</feature>
<evidence type="ECO:0000256" key="1">
    <source>
        <dbReference type="SAM" id="MobiDB-lite"/>
    </source>
</evidence>
<feature type="compositionally biased region" description="Basic and acidic residues" evidence="1">
    <location>
        <begin position="221"/>
        <end position="234"/>
    </location>
</feature>
<feature type="compositionally biased region" description="Low complexity" evidence="1">
    <location>
        <begin position="416"/>
        <end position="425"/>
    </location>
</feature>
<feature type="compositionally biased region" description="Polar residues" evidence="1">
    <location>
        <begin position="348"/>
        <end position="375"/>
    </location>
</feature>
<feature type="compositionally biased region" description="Low complexity" evidence="1">
    <location>
        <begin position="832"/>
        <end position="850"/>
    </location>
</feature>
<organism evidence="3">
    <name type="scientific">Naegleria gruberi</name>
    <name type="common">Amoeba</name>
    <dbReference type="NCBI Taxonomy" id="5762"/>
    <lineage>
        <taxon>Eukaryota</taxon>
        <taxon>Discoba</taxon>
        <taxon>Heterolobosea</taxon>
        <taxon>Tetramitia</taxon>
        <taxon>Eutetramitia</taxon>
        <taxon>Vahlkampfiidae</taxon>
        <taxon>Naegleria</taxon>
    </lineage>
</organism>
<feature type="compositionally biased region" description="Basic and acidic residues" evidence="1">
    <location>
        <begin position="312"/>
        <end position="321"/>
    </location>
</feature>
<feature type="compositionally biased region" description="Polar residues" evidence="1">
    <location>
        <begin position="1009"/>
        <end position="1022"/>
    </location>
</feature>
<feature type="region of interest" description="Disordered" evidence="1">
    <location>
        <begin position="500"/>
        <end position="519"/>
    </location>
</feature>
<feature type="compositionally biased region" description="Polar residues" evidence="1">
    <location>
        <begin position="456"/>
        <end position="466"/>
    </location>
</feature>
<name>D2VHU4_NAEGR</name>
<feature type="compositionally biased region" description="Basic and acidic residues" evidence="1">
    <location>
        <begin position="902"/>
        <end position="922"/>
    </location>
</feature>
<dbReference type="InParanoid" id="D2VHU4"/>
<dbReference type="AlphaFoldDB" id="D2VHU4"/>
<dbReference type="RefSeq" id="XP_002676480.1">
    <property type="nucleotide sequence ID" value="XM_002676434.1"/>
</dbReference>
<evidence type="ECO:0000313" key="3">
    <source>
        <dbReference type="Proteomes" id="UP000006671"/>
    </source>
</evidence>
<feature type="compositionally biased region" description="Polar residues" evidence="1">
    <location>
        <begin position="594"/>
        <end position="603"/>
    </location>
</feature>
<feature type="compositionally biased region" description="Polar residues" evidence="1">
    <location>
        <begin position="526"/>
        <end position="535"/>
    </location>
</feature>
<dbReference type="Proteomes" id="UP000006671">
    <property type="component" value="Unassembled WGS sequence"/>
</dbReference>
<feature type="compositionally biased region" description="Polar residues" evidence="1">
    <location>
        <begin position="559"/>
        <end position="574"/>
    </location>
</feature>
<dbReference type="GeneID" id="8863280"/>
<feature type="region of interest" description="Disordered" evidence="1">
    <location>
        <begin position="655"/>
        <end position="678"/>
    </location>
</feature>
<feature type="compositionally biased region" description="Basic and acidic residues" evidence="1">
    <location>
        <begin position="655"/>
        <end position="668"/>
    </location>
</feature>
<evidence type="ECO:0000313" key="2">
    <source>
        <dbReference type="EMBL" id="EFC43736.1"/>
    </source>
</evidence>
<gene>
    <name evidence="2" type="ORF">NAEGRDRAFT_68449</name>
</gene>
<feature type="compositionally biased region" description="Polar residues" evidence="1">
    <location>
        <begin position="426"/>
        <end position="448"/>
    </location>
</feature>
<feature type="compositionally biased region" description="Low complexity" evidence="1">
    <location>
        <begin position="191"/>
        <end position="201"/>
    </location>
</feature>
<reference evidence="2 3" key="1">
    <citation type="journal article" date="2010" name="Cell">
        <title>The genome of Naegleria gruberi illuminates early eukaryotic versatility.</title>
        <authorList>
            <person name="Fritz-Laylin L.K."/>
            <person name="Prochnik S.E."/>
            <person name="Ginger M.L."/>
            <person name="Dacks J.B."/>
            <person name="Carpenter M.L."/>
            <person name="Field M.C."/>
            <person name="Kuo A."/>
            <person name="Paredez A."/>
            <person name="Chapman J."/>
            <person name="Pham J."/>
            <person name="Shu S."/>
            <person name="Neupane R."/>
            <person name="Cipriano M."/>
            <person name="Mancuso J."/>
            <person name="Tu H."/>
            <person name="Salamov A."/>
            <person name="Lindquist E."/>
            <person name="Shapiro H."/>
            <person name="Lucas S."/>
            <person name="Grigoriev I.V."/>
            <person name="Cande W.Z."/>
            <person name="Fulton C."/>
            <person name="Rokhsar D.S."/>
            <person name="Dawson S.C."/>
        </authorList>
    </citation>
    <scope>NUCLEOTIDE SEQUENCE [LARGE SCALE GENOMIC DNA]</scope>
    <source>
        <strain evidence="2 3">NEG-M</strain>
    </source>
</reference>
<feature type="compositionally biased region" description="Basic and acidic residues" evidence="1">
    <location>
        <begin position="53"/>
        <end position="65"/>
    </location>
</feature>
<feature type="region of interest" description="Disordered" evidence="1">
    <location>
        <begin position="526"/>
        <end position="612"/>
    </location>
</feature>
<dbReference type="EMBL" id="GG738872">
    <property type="protein sequence ID" value="EFC43736.1"/>
    <property type="molecule type" value="Genomic_DNA"/>
</dbReference>
<dbReference type="VEuPathDB" id="AmoebaDB:NAEGRDRAFT_68449"/>
<feature type="region of interest" description="Disordered" evidence="1">
    <location>
        <begin position="95"/>
        <end position="477"/>
    </location>
</feature>
<feature type="compositionally biased region" description="Basic and acidic residues" evidence="1">
    <location>
        <begin position="973"/>
        <end position="983"/>
    </location>
</feature>
<sequence>MMFGSDNNSLSKKINAQQQRKVRKWGRGAGPIPVTNDQEYLDELAQQAKEKRKQQEEDARRDKEEIFQHYKNYSLGTSERSKDLWNEEDEAELYKEPTHTAVNTNTIREDLFGGKTNEAQESYSFNRHRPRRLEQLNNKNIIEEDGMSQLSSKLSQGSQPKGKREEAYEKKKMMRMMKKNGDVGLFDDDVSSTSSNQQQQNLFGSEPRSKSTPKNISQRDLVYEQKRQALREKNPIIQRRKPQEITNDPESDYENDQMKYVDNNKPNYAKPTRKKNQDITHDPESDYEHEQEKYTEQNRNQIQGKPRPLRIKKNEVTHDPESDYENEQDKYQFQGGSHMDPKRLSRNGGISHSQPASTVVTPKNESKRANSNNTSRDYDFASKGGNIFDKMGSNDPPIPRRRGLNRLYNDYPPSPSNNSQVSQNSTPFQQLPPQSQSGYNNNALQTPRSYDDNYHRSVSNNSSRHQTAVAKSPENDFYIGSSSNSTYSSSPISHTRKQVFKSELYGKDENSKKQQQQAEYRMQLMQQMEQRGNSNSKKKEFQEDVLLPSQKSQEDEMRSPSSKFSNQHFHQLESNLPFGSGDGKPISPNKPASAISNIGSTDVSKQKLQKQMEYQAELQKQLEAKKRAEEERKRKEEEMDRKIEENIRINAEKERLQVEKERREKESKNNPPVAVGDVTSNRSAVIDPVPMPIVPDVKNDLFGNPSEARRSRRQRDTIVIEDSVPPPLNPVEVNSAIAEPPLPNMPNLNNFNNHMGGGMLPNIYQSPQMSQMQMMDNSNPMVAQMMNQMKQTDMMFQYQMANMQSMIDARLDKNLISYLLTQLMQQNNGMVPPQQAQFQQFQQTPQLHPQVPSLNISSNSQEDDKPEPVSARSRSLSNPVKPVTLEKEVSIEERPIRRKPKKVEQEERSDHDEAVIPKKEPEAAPIRRRRKLKPSLEEEFEEPKSSSRSNQEEGPPSASKKSKRVFKIGGQKNAEEDSNHNEEQEVAAQPKMPKPGPRSRRVFSVGKGNANNESSPIHSQPLSDEEYRNLDSD</sequence>
<dbReference type="OMA" id="MGSNDPP"/>
<feature type="region of interest" description="Disordered" evidence="1">
    <location>
        <begin position="831"/>
        <end position="1033"/>
    </location>
</feature>
<feature type="compositionally biased region" description="Basic and acidic residues" evidence="1">
    <location>
        <begin position="275"/>
        <end position="296"/>
    </location>
</feature>
<keyword evidence="3" id="KW-1185">Reference proteome</keyword>
<dbReference type="KEGG" id="ngr:NAEGRDRAFT_68449"/>
<protein>
    <submittedName>
        <fullName evidence="2">Predicted protein</fullName>
    </submittedName>
</protein>
<accession>D2VHU4</accession>